<dbReference type="PANTHER" id="PTHR23020:SF8">
    <property type="entry name" value="CHK KINASE-LIKE DOMAIN-CONTAINING PROTEIN"/>
    <property type="match status" value="1"/>
</dbReference>
<protein>
    <recommendedName>
        <fullName evidence="3">Protein kinase domain-containing protein</fullName>
    </recommendedName>
</protein>
<dbReference type="Proteomes" id="UP000271889">
    <property type="component" value="Unassembled WGS sequence"/>
</dbReference>
<gene>
    <name evidence="1" type="ORF">CGOC_LOCUS8397</name>
</gene>
<dbReference type="PANTHER" id="PTHR23020">
    <property type="entry name" value="UNCHARACTERIZED NUCLEAR HORMONE RECEPTOR-RELATED"/>
    <property type="match status" value="1"/>
</dbReference>
<name>A0A3P6TIW6_CYLGO</name>
<evidence type="ECO:0000313" key="2">
    <source>
        <dbReference type="Proteomes" id="UP000271889"/>
    </source>
</evidence>
<dbReference type="Pfam" id="PF07914">
    <property type="entry name" value="DUF1679"/>
    <property type="match status" value="1"/>
</dbReference>
<dbReference type="InterPro" id="IPR052961">
    <property type="entry name" value="Oxido-Kinase-like_Enzymes"/>
</dbReference>
<dbReference type="EMBL" id="UYRV01030748">
    <property type="protein sequence ID" value="VDK85097.1"/>
    <property type="molecule type" value="Genomic_DNA"/>
</dbReference>
<dbReference type="AlphaFoldDB" id="A0A3P6TIW6"/>
<sequence>MNLYTPGSGLFETHVTWEDIENDMQRELHTKAFFGPNKTAKNIADGIGFMSRIVLIDPDWQNVDKQLPEKFIVKVRQKENFLLSHTKHVKILTQLLLAKLTAEMGVNSDFRIKFDEPQKMIYFMRKFSESNPVKGYIIMEYLDNVKTMKIYNNITLNSVKEVFAAIAVLEAMSLKFTPEEKEEFTRPHFEMFHGMFYNHDVSFPSILR</sequence>
<dbReference type="OrthoDB" id="8250698at2759"/>
<organism evidence="1 2">
    <name type="scientific">Cylicostephanus goldi</name>
    <name type="common">Nematode worm</name>
    <dbReference type="NCBI Taxonomy" id="71465"/>
    <lineage>
        <taxon>Eukaryota</taxon>
        <taxon>Metazoa</taxon>
        <taxon>Ecdysozoa</taxon>
        <taxon>Nematoda</taxon>
        <taxon>Chromadorea</taxon>
        <taxon>Rhabditida</taxon>
        <taxon>Rhabditina</taxon>
        <taxon>Rhabditomorpha</taxon>
        <taxon>Strongyloidea</taxon>
        <taxon>Strongylidae</taxon>
        <taxon>Cylicostephanus</taxon>
    </lineage>
</organism>
<evidence type="ECO:0000313" key="1">
    <source>
        <dbReference type="EMBL" id="VDK85097.1"/>
    </source>
</evidence>
<reference evidence="1 2" key="1">
    <citation type="submission" date="2018-11" db="EMBL/GenBank/DDBJ databases">
        <authorList>
            <consortium name="Pathogen Informatics"/>
        </authorList>
    </citation>
    <scope>NUCLEOTIDE SEQUENCE [LARGE SCALE GENOMIC DNA]</scope>
</reference>
<dbReference type="InterPro" id="IPR012877">
    <property type="entry name" value="Dhs-27"/>
</dbReference>
<accession>A0A3P6TIW6</accession>
<proteinExistence type="predicted"/>
<evidence type="ECO:0008006" key="3">
    <source>
        <dbReference type="Google" id="ProtNLM"/>
    </source>
</evidence>
<keyword evidence="2" id="KW-1185">Reference proteome</keyword>